<organism evidence="1 2">
    <name type="scientific">Theobroma cacao</name>
    <name type="common">Cacao</name>
    <name type="synonym">Cocoa</name>
    <dbReference type="NCBI Taxonomy" id="3641"/>
    <lineage>
        <taxon>Eukaryota</taxon>
        <taxon>Viridiplantae</taxon>
        <taxon>Streptophyta</taxon>
        <taxon>Embryophyta</taxon>
        <taxon>Tracheophyta</taxon>
        <taxon>Spermatophyta</taxon>
        <taxon>Magnoliopsida</taxon>
        <taxon>eudicotyledons</taxon>
        <taxon>Gunneridae</taxon>
        <taxon>Pentapetalae</taxon>
        <taxon>rosids</taxon>
        <taxon>malvids</taxon>
        <taxon>Malvales</taxon>
        <taxon>Malvaceae</taxon>
        <taxon>Byttnerioideae</taxon>
        <taxon>Theobroma</taxon>
    </lineage>
</organism>
<keyword evidence="2" id="KW-1185">Reference proteome</keyword>
<evidence type="ECO:0000313" key="1">
    <source>
        <dbReference type="EMBL" id="EOY04225.1"/>
    </source>
</evidence>
<gene>
    <name evidence="1" type="ORF">TCM_019492</name>
</gene>
<dbReference type="Gramene" id="EOY04225">
    <property type="protein sequence ID" value="EOY04225"/>
    <property type="gene ID" value="TCM_019492"/>
</dbReference>
<protein>
    <submittedName>
        <fullName evidence="1">Uncharacterized protein</fullName>
    </submittedName>
</protein>
<dbReference type="Proteomes" id="UP000026915">
    <property type="component" value="Chromosome 4"/>
</dbReference>
<evidence type="ECO:0000313" key="2">
    <source>
        <dbReference type="Proteomes" id="UP000026915"/>
    </source>
</evidence>
<dbReference type="InParanoid" id="A0A061EGW5"/>
<sequence>MPIWHTRWPDLATTVSDLRFPAAGSGRGVLDPTMGFGREAPDPVLLTARSGR</sequence>
<dbReference type="HOGENOM" id="CLU_3091190_0_0_1"/>
<accession>A0A061EGW5</accession>
<reference evidence="1 2" key="1">
    <citation type="journal article" date="2013" name="Genome Biol.">
        <title>The genome sequence of the most widely cultivated cacao type and its use to identify candidate genes regulating pod color.</title>
        <authorList>
            <person name="Motamayor J.C."/>
            <person name="Mockaitis K."/>
            <person name="Schmutz J."/>
            <person name="Haiminen N."/>
            <person name="Iii D.L."/>
            <person name="Cornejo O."/>
            <person name="Findley S.D."/>
            <person name="Zheng P."/>
            <person name="Utro F."/>
            <person name="Royaert S."/>
            <person name="Saski C."/>
            <person name="Jenkins J."/>
            <person name="Podicheti R."/>
            <person name="Zhao M."/>
            <person name="Scheffler B.E."/>
            <person name="Stack J.C."/>
            <person name="Feltus F.A."/>
            <person name="Mustiga G.M."/>
            <person name="Amores F."/>
            <person name="Phillips W."/>
            <person name="Marelli J.P."/>
            <person name="May G.D."/>
            <person name="Shapiro H."/>
            <person name="Ma J."/>
            <person name="Bustamante C.D."/>
            <person name="Schnell R.J."/>
            <person name="Main D."/>
            <person name="Gilbert D."/>
            <person name="Parida L."/>
            <person name="Kuhn D.N."/>
        </authorList>
    </citation>
    <scope>NUCLEOTIDE SEQUENCE [LARGE SCALE GENOMIC DNA]</scope>
    <source>
        <strain evidence="2">cv. Matina 1-6</strain>
    </source>
</reference>
<proteinExistence type="predicted"/>
<name>A0A061EGW5_THECC</name>
<dbReference type="EMBL" id="CM001882">
    <property type="protein sequence ID" value="EOY04225.1"/>
    <property type="molecule type" value="Genomic_DNA"/>
</dbReference>
<dbReference type="AlphaFoldDB" id="A0A061EGW5"/>